<gene>
    <name evidence="2" type="ORF">QQ008_07530</name>
</gene>
<dbReference type="EMBL" id="JAUJEA010000002">
    <property type="protein sequence ID" value="MDN5201206.1"/>
    <property type="molecule type" value="Genomic_DNA"/>
</dbReference>
<name>A0ABT8KKG6_9BACT</name>
<dbReference type="Gene3D" id="3.40.50.10140">
    <property type="entry name" value="Toll/interleukin-1 receptor homology (TIR) domain"/>
    <property type="match status" value="1"/>
</dbReference>
<dbReference type="SUPFAM" id="SSF56436">
    <property type="entry name" value="C-type lectin-like"/>
    <property type="match status" value="1"/>
</dbReference>
<dbReference type="Proteomes" id="UP001172082">
    <property type="component" value="Unassembled WGS sequence"/>
</dbReference>
<dbReference type="InterPro" id="IPR005532">
    <property type="entry name" value="SUMF_dom"/>
</dbReference>
<dbReference type="Pfam" id="PF03781">
    <property type="entry name" value="FGE-sulfatase"/>
    <property type="match status" value="1"/>
</dbReference>
<dbReference type="PANTHER" id="PTHR23150">
    <property type="entry name" value="SULFATASE MODIFYING FACTOR 1, 2"/>
    <property type="match status" value="1"/>
</dbReference>
<evidence type="ECO:0000313" key="2">
    <source>
        <dbReference type="EMBL" id="MDN5201206.1"/>
    </source>
</evidence>
<keyword evidence="3" id="KW-1185">Reference proteome</keyword>
<proteinExistence type="predicted"/>
<dbReference type="InterPro" id="IPR035897">
    <property type="entry name" value="Toll_tir_struct_dom_sf"/>
</dbReference>
<sequence length="450" mass="52459">MSPPKVFISYSHSPDGHREKVIEFAGELAKRNIEVSIDAYIEHEIVDWNKWSENEIRNSDYVIIVCNEYYYNKYESITSKDIGKGVKWEGYVIKNEIYESEGNKKFIPIAFNKVDLDYRPRILSVSNSVVIHDDDEESFKSLCRIIFNKPKYAPPTPPSRDYDPNSDLEPYEYQGFFRKKKGNNVNSEELIYLKTNWQGYEEFLWLKDNSILIKIPEGKFIYGNNIDGKEYRVIKSEQFYIDKYAISNEQFHKFVSETNYKTEAEINGYAFIADINRTWRKTTENNSWVDLYKENTKNHPVVFVTPNDTLAYCDWSSKKLPTSIEWEKAARGSNGQIYPWGNDIRLDFPFANFGLMRKGTLPVDSYQHGASPFGCVNMAGNVWEWCSDSNVSSNLRKLTNKSKFEVQNRLAFVNKGGSWLDEEESLLCYSGDIDDPEPYFHMGFRCVLNI</sequence>
<feature type="domain" description="SEFIR" evidence="1">
    <location>
        <begin position="3"/>
        <end position="140"/>
    </location>
</feature>
<dbReference type="PANTHER" id="PTHR23150:SF19">
    <property type="entry name" value="FORMYLGLYCINE-GENERATING ENZYME"/>
    <property type="match status" value="1"/>
</dbReference>
<dbReference type="Gene3D" id="3.90.1580.10">
    <property type="entry name" value="paralog of FGE (formylglycine-generating enzyme)"/>
    <property type="match status" value="1"/>
</dbReference>
<dbReference type="RefSeq" id="WP_346751232.1">
    <property type="nucleotide sequence ID" value="NZ_JAUJEA010000002.1"/>
</dbReference>
<protein>
    <submittedName>
        <fullName evidence="2">SUMF1/EgtB/PvdO family nonheme iron enzyme</fullName>
    </submittedName>
</protein>
<reference evidence="2" key="1">
    <citation type="submission" date="2023-06" db="EMBL/GenBank/DDBJ databases">
        <title>Genomic of Parafulvivirga corallium.</title>
        <authorList>
            <person name="Wang G."/>
        </authorList>
    </citation>
    <scope>NUCLEOTIDE SEQUENCE</scope>
    <source>
        <strain evidence="2">BMA10</strain>
    </source>
</reference>
<dbReference type="InterPro" id="IPR042095">
    <property type="entry name" value="SUMF_sf"/>
</dbReference>
<accession>A0ABT8KKG6</accession>
<organism evidence="2 3">
    <name type="scientific">Splendidivirga corallicola</name>
    <dbReference type="NCBI Taxonomy" id="3051826"/>
    <lineage>
        <taxon>Bacteria</taxon>
        <taxon>Pseudomonadati</taxon>
        <taxon>Bacteroidota</taxon>
        <taxon>Cytophagia</taxon>
        <taxon>Cytophagales</taxon>
        <taxon>Splendidivirgaceae</taxon>
        <taxon>Splendidivirga</taxon>
    </lineage>
</organism>
<dbReference type="Pfam" id="PF08357">
    <property type="entry name" value="SEFIR"/>
    <property type="match status" value="1"/>
</dbReference>
<dbReference type="InterPro" id="IPR016187">
    <property type="entry name" value="CTDL_fold"/>
</dbReference>
<dbReference type="PROSITE" id="PS51534">
    <property type="entry name" value="SEFIR"/>
    <property type="match status" value="1"/>
</dbReference>
<comment type="caution">
    <text evidence="2">The sequence shown here is derived from an EMBL/GenBank/DDBJ whole genome shotgun (WGS) entry which is preliminary data.</text>
</comment>
<dbReference type="InterPro" id="IPR013568">
    <property type="entry name" value="SEFIR_dom"/>
</dbReference>
<evidence type="ECO:0000313" key="3">
    <source>
        <dbReference type="Proteomes" id="UP001172082"/>
    </source>
</evidence>
<dbReference type="InterPro" id="IPR051043">
    <property type="entry name" value="Sulfatase_Mod_Factor_Kinase"/>
</dbReference>
<evidence type="ECO:0000259" key="1">
    <source>
        <dbReference type="PROSITE" id="PS51534"/>
    </source>
</evidence>